<accession>A0A179RYR0</accession>
<feature type="region of interest" description="Disordered" evidence="1">
    <location>
        <begin position="61"/>
        <end position="89"/>
    </location>
</feature>
<dbReference type="EMBL" id="LWHQ01000074">
    <property type="protein sequence ID" value="OAS16168.1"/>
    <property type="molecule type" value="Genomic_DNA"/>
</dbReference>
<dbReference type="STRING" id="427683.A5481_28460"/>
<evidence type="ECO:0000256" key="1">
    <source>
        <dbReference type="SAM" id="MobiDB-lite"/>
    </source>
</evidence>
<name>A0A179RYR0_9HYPH</name>
<dbReference type="Proteomes" id="UP000078316">
    <property type="component" value="Unassembled WGS sequence"/>
</dbReference>
<organism evidence="2 3">
    <name type="scientific">Methylobacterium platani</name>
    <dbReference type="NCBI Taxonomy" id="427683"/>
    <lineage>
        <taxon>Bacteria</taxon>
        <taxon>Pseudomonadati</taxon>
        <taxon>Pseudomonadota</taxon>
        <taxon>Alphaproteobacteria</taxon>
        <taxon>Hyphomicrobiales</taxon>
        <taxon>Methylobacteriaceae</taxon>
        <taxon>Methylobacterium</taxon>
    </lineage>
</organism>
<feature type="compositionally biased region" description="Polar residues" evidence="1">
    <location>
        <begin position="67"/>
        <end position="83"/>
    </location>
</feature>
<dbReference type="RefSeq" id="WP_048435169.1">
    <property type="nucleotide sequence ID" value="NZ_LWHQ01000074.1"/>
</dbReference>
<proteinExistence type="predicted"/>
<sequence length="89" mass="9274">MASTSQSSAEFLAIMLENAELRLALATAQDQCVELAVIAGELHGEIEALKLRIAEIEQGQAGGGTTPLVSRSDQAGDHSQSLRPATELG</sequence>
<reference evidence="2 3" key="1">
    <citation type="submission" date="2016-04" db="EMBL/GenBank/DDBJ databases">
        <authorList>
            <person name="Evans L.H."/>
            <person name="Alamgir A."/>
            <person name="Owens N."/>
            <person name="Weber N.D."/>
            <person name="Virtaneva K."/>
            <person name="Barbian K."/>
            <person name="Babar A."/>
            <person name="Rosenke K."/>
        </authorList>
    </citation>
    <scope>NUCLEOTIDE SEQUENCE [LARGE SCALE GENOMIC DNA]</scope>
    <source>
        <strain evidence="2 3">PMB02</strain>
    </source>
</reference>
<comment type="caution">
    <text evidence="2">The sequence shown here is derived from an EMBL/GenBank/DDBJ whole genome shotgun (WGS) entry which is preliminary data.</text>
</comment>
<gene>
    <name evidence="2" type="ORF">A5481_28460</name>
</gene>
<protein>
    <recommendedName>
        <fullName evidence="4">Transposase</fullName>
    </recommendedName>
</protein>
<evidence type="ECO:0008006" key="4">
    <source>
        <dbReference type="Google" id="ProtNLM"/>
    </source>
</evidence>
<dbReference type="AlphaFoldDB" id="A0A179RYR0"/>
<evidence type="ECO:0000313" key="3">
    <source>
        <dbReference type="Proteomes" id="UP000078316"/>
    </source>
</evidence>
<evidence type="ECO:0000313" key="2">
    <source>
        <dbReference type="EMBL" id="OAS16168.1"/>
    </source>
</evidence>